<dbReference type="Proteomes" id="UP001234297">
    <property type="component" value="Chromosome 4"/>
</dbReference>
<proteinExistence type="predicted"/>
<sequence>MNQQLLQVRGFGIFAPFRFLLFIGIFFLLLAEPVLSVSDDELFRTCVPKRCDIDGKGPNISFPFWIPGKHPPHCGYPGFQLTCNNQQQLILKLWPPDTSSVALSSSTAFGNNRKTAAAPPTRPAVFSDNGKSQILQRHLSFVTKESCSLHEKRTNILESPQIRFPTLSARGEAIATDLCSGDPQRLQNLGIHTQVLFLQ</sequence>
<protein>
    <submittedName>
        <fullName evidence="1">Uncharacterized protein</fullName>
    </submittedName>
</protein>
<comment type="caution">
    <text evidence="1">The sequence shown here is derived from an EMBL/GenBank/DDBJ whole genome shotgun (WGS) entry which is preliminary data.</text>
</comment>
<dbReference type="EMBL" id="CM056812">
    <property type="protein sequence ID" value="KAJ8617768.1"/>
    <property type="molecule type" value="Genomic_DNA"/>
</dbReference>
<keyword evidence="2" id="KW-1185">Reference proteome</keyword>
<name>A0ACC2K9F3_PERAE</name>
<reference evidence="1 2" key="1">
    <citation type="journal article" date="2022" name="Hortic Res">
        <title>A haplotype resolved chromosomal level avocado genome allows analysis of novel avocado genes.</title>
        <authorList>
            <person name="Nath O."/>
            <person name="Fletcher S.J."/>
            <person name="Hayward A."/>
            <person name="Shaw L.M."/>
            <person name="Masouleh A.K."/>
            <person name="Furtado A."/>
            <person name="Henry R.J."/>
            <person name="Mitter N."/>
        </authorList>
    </citation>
    <scope>NUCLEOTIDE SEQUENCE [LARGE SCALE GENOMIC DNA]</scope>
    <source>
        <strain evidence="2">cv. Hass</strain>
    </source>
</reference>
<accession>A0ACC2K9F3</accession>
<evidence type="ECO:0000313" key="2">
    <source>
        <dbReference type="Proteomes" id="UP001234297"/>
    </source>
</evidence>
<evidence type="ECO:0000313" key="1">
    <source>
        <dbReference type="EMBL" id="KAJ8617768.1"/>
    </source>
</evidence>
<organism evidence="1 2">
    <name type="scientific">Persea americana</name>
    <name type="common">Avocado</name>
    <dbReference type="NCBI Taxonomy" id="3435"/>
    <lineage>
        <taxon>Eukaryota</taxon>
        <taxon>Viridiplantae</taxon>
        <taxon>Streptophyta</taxon>
        <taxon>Embryophyta</taxon>
        <taxon>Tracheophyta</taxon>
        <taxon>Spermatophyta</taxon>
        <taxon>Magnoliopsida</taxon>
        <taxon>Magnoliidae</taxon>
        <taxon>Laurales</taxon>
        <taxon>Lauraceae</taxon>
        <taxon>Persea</taxon>
    </lineage>
</organism>
<gene>
    <name evidence="1" type="ORF">MRB53_013954</name>
</gene>